<dbReference type="EMBL" id="SNXY01000006">
    <property type="protein sequence ID" value="TDP87005.1"/>
    <property type="molecule type" value="Genomic_DNA"/>
</dbReference>
<dbReference type="Proteomes" id="UP000294547">
    <property type="component" value="Unassembled WGS sequence"/>
</dbReference>
<sequence>MLRSAGFAEIAIVALCAVPIWSCAPALAADEPAEAEAEEGSGFDVTVETTFYSDYMDSGLTESDHHPSLETRITASYDLFYASVEGYTLDYGTDDPWASVTYTLGATPSFGDLSLDVSLARRIKYDDPSSDRWLPYVTGTYTFDERFQASLGAGYYAHDDVDSADFAEIYAAATYTHESGAFVTGEVYWEPRTNDDGDDYYGFYGTVGVPVPRVEALTANAELGYEWYQNDPSIASYIWWDVNLAYAFNDNVSVVVGYQDNDLSAAGCSSQAYTDCDGAVYAKLMLSTKLSDWTAPKR</sequence>
<proteinExistence type="predicted"/>
<keyword evidence="1" id="KW-0732">Signal</keyword>
<evidence type="ECO:0000313" key="2">
    <source>
        <dbReference type="EMBL" id="TDP87005.1"/>
    </source>
</evidence>
<feature type="signal peptide" evidence="1">
    <location>
        <begin position="1"/>
        <end position="28"/>
    </location>
</feature>
<feature type="chain" id="PRO_5020842017" evidence="1">
    <location>
        <begin position="29"/>
        <end position="298"/>
    </location>
</feature>
<keyword evidence="3" id="KW-1185">Reference proteome</keyword>
<dbReference type="SUPFAM" id="SSF56935">
    <property type="entry name" value="Porins"/>
    <property type="match status" value="1"/>
</dbReference>
<dbReference type="RefSeq" id="WP_126536206.1">
    <property type="nucleotide sequence ID" value="NZ_BSPM01000008.1"/>
</dbReference>
<evidence type="ECO:0000256" key="1">
    <source>
        <dbReference type="SAM" id="SignalP"/>
    </source>
</evidence>
<name>A0A4R6RLL1_9HYPH</name>
<comment type="caution">
    <text evidence="2">The sequence shown here is derived from an EMBL/GenBank/DDBJ whole genome shotgun (WGS) entry which is preliminary data.</text>
</comment>
<evidence type="ECO:0000313" key="3">
    <source>
        <dbReference type="Proteomes" id="UP000294547"/>
    </source>
</evidence>
<gene>
    <name evidence="2" type="ORF">EDD54_0890</name>
</gene>
<organism evidence="2 3">
    <name type="scientific">Oharaeibacter diazotrophicus</name>
    <dbReference type="NCBI Taxonomy" id="1920512"/>
    <lineage>
        <taxon>Bacteria</taxon>
        <taxon>Pseudomonadati</taxon>
        <taxon>Pseudomonadota</taxon>
        <taxon>Alphaproteobacteria</taxon>
        <taxon>Hyphomicrobiales</taxon>
        <taxon>Pleomorphomonadaceae</taxon>
        <taxon>Oharaeibacter</taxon>
    </lineage>
</organism>
<accession>A0A4R6RLL1</accession>
<dbReference type="AlphaFoldDB" id="A0A4R6RLL1"/>
<reference evidence="2 3" key="1">
    <citation type="submission" date="2019-03" db="EMBL/GenBank/DDBJ databases">
        <title>Genomic Encyclopedia of Type Strains, Phase IV (KMG-IV): sequencing the most valuable type-strain genomes for metagenomic binning, comparative biology and taxonomic classification.</title>
        <authorList>
            <person name="Goeker M."/>
        </authorList>
    </citation>
    <scope>NUCLEOTIDE SEQUENCE [LARGE SCALE GENOMIC DNA]</scope>
    <source>
        <strain evidence="2 3">DSM 102969</strain>
    </source>
</reference>
<dbReference type="OrthoDB" id="9793561at2"/>
<protein>
    <submittedName>
        <fullName evidence="2">Uncharacterized protein</fullName>
    </submittedName>
</protein>